<feature type="binding site" evidence="7">
    <location>
        <position position="80"/>
    </location>
    <ligand>
        <name>Zn(2+)</name>
        <dbReference type="ChEBI" id="CHEBI:29105"/>
        <note>catalytic</note>
    </ligand>
</feature>
<keyword evidence="3 7" id="KW-0479">Metal-binding</keyword>
<dbReference type="EMBL" id="BMOF01000007">
    <property type="protein sequence ID" value="GGJ95005.1"/>
    <property type="molecule type" value="Genomic_DNA"/>
</dbReference>
<dbReference type="InterPro" id="IPR002125">
    <property type="entry name" value="CMP_dCMP_dom"/>
</dbReference>
<feature type="binding site" evidence="7">
    <location>
        <position position="109"/>
    </location>
    <ligand>
        <name>Zn(2+)</name>
        <dbReference type="ChEBI" id="CHEBI:29105"/>
        <note>catalytic</note>
    </ligand>
</feature>
<dbReference type="InterPro" id="IPR016192">
    <property type="entry name" value="APOBEC/CMP_deaminase_Zn-bd"/>
</dbReference>
<reference evidence="9" key="1">
    <citation type="journal article" date="2014" name="Int. J. Syst. Evol. Microbiol.">
        <title>Complete genome sequence of Corynebacterium casei LMG S-19264T (=DSM 44701T), isolated from a smear-ripened cheese.</title>
        <authorList>
            <consortium name="US DOE Joint Genome Institute (JGI-PGF)"/>
            <person name="Walter F."/>
            <person name="Albersmeier A."/>
            <person name="Kalinowski J."/>
            <person name="Ruckert C."/>
        </authorList>
    </citation>
    <scope>NUCLEOTIDE SEQUENCE</scope>
    <source>
        <strain evidence="9">JCM 14719</strain>
    </source>
</reference>
<evidence type="ECO:0000256" key="3">
    <source>
        <dbReference type="ARBA" id="ARBA00022723"/>
    </source>
</evidence>
<dbReference type="RefSeq" id="WP_054670367.1">
    <property type="nucleotide sequence ID" value="NZ_BMOF01000007.1"/>
</dbReference>
<dbReference type="InterPro" id="IPR035105">
    <property type="entry name" value="Deoxycytidylate_deaminase_dom"/>
</dbReference>
<feature type="binding site" evidence="7">
    <location>
        <position position="106"/>
    </location>
    <ligand>
        <name>Zn(2+)</name>
        <dbReference type="ChEBI" id="CHEBI:29105"/>
        <note>catalytic</note>
    </ligand>
</feature>
<evidence type="ECO:0000256" key="4">
    <source>
        <dbReference type="ARBA" id="ARBA00022801"/>
    </source>
</evidence>
<evidence type="ECO:0000313" key="9">
    <source>
        <dbReference type="EMBL" id="GGJ95005.1"/>
    </source>
</evidence>
<dbReference type="CDD" id="cd01286">
    <property type="entry name" value="deoxycytidylate_deaminase"/>
    <property type="match status" value="1"/>
</dbReference>
<proteinExistence type="inferred from homology"/>
<gene>
    <name evidence="9" type="ORF">GCM10007043_06000</name>
</gene>
<organism evidence="9 10">
    <name type="scientific">Calditerricola satsumensis</name>
    <dbReference type="NCBI Taxonomy" id="373054"/>
    <lineage>
        <taxon>Bacteria</taxon>
        <taxon>Bacillati</taxon>
        <taxon>Bacillota</taxon>
        <taxon>Bacilli</taxon>
        <taxon>Bacillales</taxon>
        <taxon>Bacillaceae</taxon>
        <taxon>Calditerricola</taxon>
    </lineage>
</organism>
<evidence type="ECO:0000256" key="5">
    <source>
        <dbReference type="ARBA" id="ARBA00022833"/>
    </source>
</evidence>
<keyword evidence="10" id="KW-1185">Reference proteome</keyword>
<comment type="caution">
    <text evidence="9">The sequence shown here is derived from an EMBL/GenBank/DDBJ whole genome shotgun (WGS) entry which is preliminary data.</text>
</comment>
<evidence type="ECO:0000256" key="6">
    <source>
        <dbReference type="PIRSR" id="PIRSR006019-1"/>
    </source>
</evidence>
<evidence type="ECO:0000256" key="7">
    <source>
        <dbReference type="PIRSR" id="PIRSR006019-2"/>
    </source>
</evidence>
<dbReference type="InterPro" id="IPR016473">
    <property type="entry name" value="dCMP_deaminase"/>
</dbReference>
<dbReference type="PIRSF" id="PIRSF006019">
    <property type="entry name" value="dCMP_deaminase"/>
    <property type="match status" value="1"/>
</dbReference>
<dbReference type="GO" id="GO:0004132">
    <property type="term" value="F:dCMP deaminase activity"/>
    <property type="evidence" value="ECO:0007669"/>
    <property type="project" value="InterPro"/>
</dbReference>
<dbReference type="Gene3D" id="3.40.140.10">
    <property type="entry name" value="Cytidine Deaminase, domain 2"/>
    <property type="match status" value="1"/>
</dbReference>
<dbReference type="Proteomes" id="UP000637720">
    <property type="component" value="Unassembled WGS sequence"/>
</dbReference>
<dbReference type="GO" id="GO:0006220">
    <property type="term" value="P:pyrimidine nucleotide metabolic process"/>
    <property type="evidence" value="ECO:0007669"/>
    <property type="project" value="InterPro"/>
</dbReference>
<evidence type="ECO:0000256" key="1">
    <source>
        <dbReference type="ARBA" id="ARBA00001947"/>
    </source>
</evidence>
<dbReference type="PANTHER" id="PTHR11086:SF18">
    <property type="entry name" value="DEOXYCYTIDYLATE DEAMINASE"/>
    <property type="match status" value="1"/>
</dbReference>
<dbReference type="PROSITE" id="PS51747">
    <property type="entry name" value="CYT_DCMP_DEAMINASES_2"/>
    <property type="match status" value="1"/>
</dbReference>
<name>A0A8J3BCR2_9BACI</name>
<dbReference type="Pfam" id="PF00383">
    <property type="entry name" value="dCMP_cyt_deam_1"/>
    <property type="match status" value="1"/>
</dbReference>
<feature type="domain" description="CMP/dCMP-type deaminase" evidence="8">
    <location>
        <begin position="7"/>
        <end position="145"/>
    </location>
</feature>
<protein>
    <submittedName>
        <fullName evidence="9">Deaminase</fullName>
    </submittedName>
</protein>
<feature type="active site" description="Proton donor" evidence="6">
    <location>
        <position position="82"/>
    </location>
</feature>
<reference evidence="9" key="2">
    <citation type="submission" date="2020-09" db="EMBL/GenBank/DDBJ databases">
        <authorList>
            <person name="Sun Q."/>
            <person name="Ohkuma M."/>
        </authorList>
    </citation>
    <scope>NUCLEOTIDE SEQUENCE</scope>
    <source>
        <strain evidence="9">JCM 14719</strain>
    </source>
</reference>
<keyword evidence="5 7" id="KW-0862">Zinc</keyword>
<evidence type="ECO:0000259" key="8">
    <source>
        <dbReference type="PROSITE" id="PS51747"/>
    </source>
</evidence>
<dbReference type="InterPro" id="IPR015517">
    <property type="entry name" value="dCMP_deaminase-rel"/>
</dbReference>
<dbReference type="InterPro" id="IPR016193">
    <property type="entry name" value="Cytidine_deaminase-like"/>
</dbReference>
<dbReference type="AlphaFoldDB" id="A0A8J3BCR2"/>
<dbReference type="GO" id="GO:0005737">
    <property type="term" value="C:cytoplasm"/>
    <property type="evidence" value="ECO:0007669"/>
    <property type="project" value="TreeGrafter"/>
</dbReference>
<sequence length="158" mass="18377">MSRRRKSWDEYFMDLAFTVAERATCPRRHVGAVLVKNKKLMGTGYNGSPAGVPDCYDRGCLIERYVENGVEHERCIRTIHAEVNLILFTDRADREGGTVYVTDEPCWNCAKMLANSGIVEIVYERPYEKDHEKVERLMAEAGIRLRRYVRERMRDEQA</sequence>
<accession>A0A8J3BCR2</accession>
<dbReference type="GO" id="GO:0008270">
    <property type="term" value="F:zinc ion binding"/>
    <property type="evidence" value="ECO:0007669"/>
    <property type="project" value="InterPro"/>
</dbReference>
<evidence type="ECO:0000313" key="10">
    <source>
        <dbReference type="Proteomes" id="UP000637720"/>
    </source>
</evidence>
<dbReference type="PANTHER" id="PTHR11086">
    <property type="entry name" value="DEOXYCYTIDYLATE DEAMINASE-RELATED"/>
    <property type="match status" value="1"/>
</dbReference>
<dbReference type="SUPFAM" id="SSF53927">
    <property type="entry name" value="Cytidine deaminase-like"/>
    <property type="match status" value="1"/>
</dbReference>
<keyword evidence="4" id="KW-0378">Hydrolase</keyword>
<dbReference type="PROSITE" id="PS00903">
    <property type="entry name" value="CYT_DCMP_DEAMINASES_1"/>
    <property type="match status" value="1"/>
</dbReference>
<comment type="cofactor">
    <cofactor evidence="1 7">
        <name>Zn(2+)</name>
        <dbReference type="ChEBI" id="CHEBI:29105"/>
    </cofactor>
</comment>
<evidence type="ECO:0000256" key="2">
    <source>
        <dbReference type="ARBA" id="ARBA00006576"/>
    </source>
</evidence>
<comment type="similarity">
    <text evidence="2">Belongs to the cytidine and deoxycytidylate deaminase family.</text>
</comment>